<evidence type="ECO:0000313" key="1">
    <source>
        <dbReference type="EMBL" id="STT85777.1"/>
    </source>
</evidence>
<accession>A0A377XRA9</accession>
<dbReference type="EMBL" id="UGLH01000006">
    <property type="protein sequence ID" value="STT85777.1"/>
    <property type="molecule type" value="Genomic_DNA"/>
</dbReference>
<reference evidence="1 2" key="1">
    <citation type="submission" date="2018-06" db="EMBL/GenBank/DDBJ databases">
        <authorList>
            <consortium name="Pathogen Informatics"/>
            <person name="Doyle S."/>
        </authorList>
    </citation>
    <scope>NUCLEOTIDE SEQUENCE [LARGE SCALE GENOMIC DNA]</scope>
    <source>
        <strain evidence="1 2">NCTC5047</strain>
    </source>
</reference>
<dbReference type="SUPFAM" id="SSF51556">
    <property type="entry name" value="Metallo-dependent hydrolases"/>
    <property type="match status" value="1"/>
</dbReference>
<keyword evidence="1" id="KW-0378">Hydrolase</keyword>
<gene>
    <name evidence="1" type="primary">pyrC_2</name>
    <name evidence="1" type="ORF">NCTC5047_06868</name>
</gene>
<evidence type="ECO:0000313" key="2">
    <source>
        <dbReference type="Proteomes" id="UP000254340"/>
    </source>
</evidence>
<organism evidence="1 2">
    <name type="scientific">Klebsiella pneumoniae</name>
    <dbReference type="NCBI Taxonomy" id="573"/>
    <lineage>
        <taxon>Bacteria</taxon>
        <taxon>Pseudomonadati</taxon>
        <taxon>Pseudomonadota</taxon>
        <taxon>Gammaproteobacteria</taxon>
        <taxon>Enterobacterales</taxon>
        <taxon>Enterobacteriaceae</taxon>
        <taxon>Klebsiella/Raoultella group</taxon>
        <taxon>Klebsiella</taxon>
        <taxon>Klebsiella pneumoniae complex</taxon>
    </lineage>
</organism>
<dbReference type="InterPro" id="IPR032466">
    <property type="entry name" value="Metal_Hydrolase"/>
</dbReference>
<dbReference type="EC" id="3.5.2.3" evidence="1"/>
<sequence>MTAQSQVLKIRRPDDWHIHLRDDDMLKTVVLIPVSFMAGRS</sequence>
<name>A0A377XRA9_KLEPN</name>
<protein>
    <submittedName>
        <fullName evidence="1">Dihydroorotase</fullName>
        <ecNumber evidence="1">3.5.2.3</ecNumber>
    </submittedName>
</protein>
<dbReference type="Proteomes" id="UP000254340">
    <property type="component" value="Unassembled WGS sequence"/>
</dbReference>
<proteinExistence type="predicted"/>
<dbReference type="AlphaFoldDB" id="A0A377XRA9"/>
<dbReference type="GO" id="GO:0004151">
    <property type="term" value="F:dihydroorotase activity"/>
    <property type="evidence" value="ECO:0007669"/>
    <property type="project" value="UniProtKB-EC"/>
</dbReference>